<dbReference type="RefSeq" id="WP_150518621.1">
    <property type="nucleotide sequence ID" value="NZ_BMVX01000022.1"/>
</dbReference>
<feature type="compositionally biased region" description="Gly residues" evidence="1">
    <location>
        <begin position="209"/>
        <end position="220"/>
    </location>
</feature>
<feature type="transmembrane region" description="Helical" evidence="2">
    <location>
        <begin position="308"/>
        <end position="327"/>
    </location>
</feature>
<dbReference type="Proteomes" id="UP000634660">
    <property type="component" value="Unassembled WGS sequence"/>
</dbReference>
<keyword evidence="2" id="KW-0812">Transmembrane</keyword>
<reference evidence="3" key="3">
    <citation type="submission" date="2020-09" db="EMBL/GenBank/DDBJ databases">
        <authorList>
            <person name="Sun Q."/>
            <person name="Ohkuma M."/>
        </authorList>
    </citation>
    <scope>NUCLEOTIDE SEQUENCE</scope>
    <source>
        <strain evidence="3">JCM 4834</strain>
    </source>
</reference>
<accession>A0A5P2UQ09</accession>
<organism evidence="4 5">
    <name type="scientific">Streptomyces subrutilus</name>
    <dbReference type="NCBI Taxonomy" id="36818"/>
    <lineage>
        <taxon>Bacteria</taxon>
        <taxon>Bacillati</taxon>
        <taxon>Actinomycetota</taxon>
        <taxon>Actinomycetes</taxon>
        <taxon>Kitasatosporales</taxon>
        <taxon>Streptomycetaceae</taxon>
        <taxon>Streptomyces</taxon>
    </lineage>
</organism>
<dbReference type="InterPro" id="IPR023393">
    <property type="entry name" value="START-like_dom_sf"/>
</dbReference>
<evidence type="ECO:0000313" key="3">
    <source>
        <dbReference type="EMBL" id="GGZ84856.1"/>
    </source>
</evidence>
<reference evidence="4 5" key="2">
    <citation type="submission" date="2017-09" db="EMBL/GenBank/DDBJ databases">
        <authorList>
            <person name="Lee N."/>
            <person name="Cho B.-K."/>
        </authorList>
    </citation>
    <scope>NUCLEOTIDE SEQUENCE [LARGE SCALE GENOMIC DNA]</scope>
    <source>
        <strain evidence="4 5">ATCC 27467</strain>
    </source>
</reference>
<dbReference type="Proteomes" id="UP000326831">
    <property type="component" value="Chromosome"/>
</dbReference>
<feature type="compositionally biased region" description="Acidic residues" evidence="1">
    <location>
        <begin position="194"/>
        <end position="208"/>
    </location>
</feature>
<dbReference type="KEGG" id="ssub:CP968_15850"/>
<evidence type="ECO:0000256" key="1">
    <source>
        <dbReference type="SAM" id="MobiDB-lite"/>
    </source>
</evidence>
<gene>
    <name evidence="4" type="ORF">CP968_15850</name>
    <name evidence="3" type="ORF">GCM10010371_50900</name>
</gene>
<keyword evidence="2" id="KW-1133">Transmembrane helix</keyword>
<dbReference type="PANTHER" id="PTHR38588">
    <property type="entry name" value="BLL0334 PROTEIN"/>
    <property type="match status" value="1"/>
</dbReference>
<dbReference type="Pfam" id="PF10604">
    <property type="entry name" value="Polyketide_cyc2"/>
    <property type="match status" value="1"/>
</dbReference>
<dbReference type="PANTHER" id="PTHR38588:SF1">
    <property type="entry name" value="BLL0334 PROTEIN"/>
    <property type="match status" value="1"/>
</dbReference>
<dbReference type="Gene3D" id="3.30.530.20">
    <property type="match status" value="1"/>
</dbReference>
<keyword evidence="5" id="KW-1185">Reference proteome</keyword>
<evidence type="ECO:0000313" key="4">
    <source>
        <dbReference type="EMBL" id="QEU79604.1"/>
    </source>
</evidence>
<feature type="compositionally biased region" description="Low complexity" evidence="1">
    <location>
        <begin position="157"/>
        <end position="190"/>
    </location>
</feature>
<dbReference type="EMBL" id="BMVX01000022">
    <property type="protein sequence ID" value="GGZ84856.1"/>
    <property type="molecule type" value="Genomic_DNA"/>
</dbReference>
<protein>
    <submittedName>
        <fullName evidence="4">Carbon monoxide dehydrogenase</fullName>
    </submittedName>
</protein>
<evidence type="ECO:0000313" key="5">
    <source>
        <dbReference type="Proteomes" id="UP000326831"/>
    </source>
</evidence>
<proteinExistence type="predicted"/>
<name>A0A5P2UQ09_9ACTN</name>
<keyword evidence="2" id="KW-0472">Membrane</keyword>
<reference evidence="3" key="1">
    <citation type="journal article" date="2014" name="Int. J. Syst. Evol. Microbiol.">
        <title>Complete genome sequence of Corynebacterium casei LMG S-19264T (=DSM 44701T), isolated from a smear-ripened cheese.</title>
        <authorList>
            <consortium name="US DOE Joint Genome Institute (JGI-PGF)"/>
            <person name="Walter F."/>
            <person name="Albersmeier A."/>
            <person name="Kalinowski J."/>
            <person name="Ruckert C."/>
        </authorList>
    </citation>
    <scope>NUCLEOTIDE SEQUENCE</scope>
    <source>
        <strain evidence="3">JCM 4834</strain>
    </source>
</reference>
<dbReference type="OrthoDB" id="4350688at2"/>
<feature type="region of interest" description="Disordered" evidence="1">
    <location>
        <begin position="150"/>
        <end position="227"/>
    </location>
</feature>
<feature type="region of interest" description="Disordered" evidence="1">
    <location>
        <begin position="280"/>
        <end position="302"/>
    </location>
</feature>
<sequence>MEHQVFVPVSADDLRAALRDPARLARSVPGLQQDADAASGPLAGRLRIRVGGHTVTYRGALTVTEHGPDRFAVAGEGVEVRGHGAVEVSLDVRLTPVDGGTRLDLTAGGAADGRAAAFTPEATATAVRRLLDRTAGYLAVADADDTAGGDGGGTAGAVGPAAVSSGAARPEPGSEPEPGSRPGAGSAPGSQDPLAEDADPVAEGEGEEAAGGGAGAGDGDMGGDEGADVTEVTASVFETEVPPPTLDPFLAGGFDAVDGGPRPPAEAAHARRTMIGRSAEEVDHAPPRGRYAPVPAPGAGTAGDSLRWLAPAAALAVASAVVLGRALRRRR</sequence>
<dbReference type="AlphaFoldDB" id="A0A5P2UQ09"/>
<dbReference type="InterPro" id="IPR019587">
    <property type="entry name" value="Polyketide_cyclase/dehydratase"/>
</dbReference>
<dbReference type="SUPFAM" id="SSF55961">
    <property type="entry name" value="Bet v1-like"/>
    <property type="match status" value="1"/>
</dbReference>
<evidence type="ECO:0000256" key="2">
    <source>
        <dbReference type="SAM" id="Phobius"/>
    </source>
</evidence>
<dbReference type="EMBL" id="CP023701">
    <property type="protein sequence ID" value="QEU79604.1"/>
    <property type="molecule type" value="Genomic_DNA"/>
</dbReference>
<dbReference type="InterPro" id="IPR010419">
    <property type="entry name" value="CO_DH_gsu"/>
</dbReference>